<dbReference type="PROSITE" id="PS50011">
    <property type="entry name" value="PROTEIN_KINASE_DOM"/>
    <property type="match status" value="1"/>
</dbReference>
<feature type="region of interest" description="Disordered" evidence="4">
    <location>
        <begin position="641"/>
        <end position="672"/>
    </location>
</feature>
<dbReference type="AlphaFoldDB" id="A0A836HZ43"/>
<evidence type="ECO:0000313" key="6">
    <source>
        <dbReference type="EMBL" id="KAG5495182.1"/>
    </source>
</evidence>
<keyword evidence="7" id="KW-1185">Reference proteome</keyword>
<evidence type="ECO:0000256" key="3">
    <source>
        <dbReference type="PROSITE-ProRule" id="PRU10141"/>
    </source>
</evidence>
<dbReference type="GeneID" id="94288354"/>
<feature type="compositionally biased region" description="Basic and acidic residues" evidence="4">
    <location>
        <begin position="502"/>
        <end position="519"/>
    </location>
</feature>
<evidence type="ECO:0000256" key="1">
    <source>
        <dbReference type="ARBA" id="ARBA00022741"/>
    </source>
</evidence>
<evidence type="ECO:0000256" key="4">
    <source>
        <dbReference type="SAM" id="MobiDB-lite"/>
    </source>
</evidence>
<feature type="compositionally biased region" description="Low complexity" evidence="4">
    <location>
        <begin position="521"/>
        <end position="534"/>
    </location>
</feature>
<dbReference type="OrthoDB" id="272152at2759"/>
<feature type="binding site" evidence="3">
    <location>
        <position position="37"/>
    </location>
    <ligand>
        <name>ATP</name>
        <dbReference type="ChEBI" id="CHEBI:30616"/>
    </ligand>
</feature>
<dbReference type="InterPro" id="IPR011009">
    <property type="entry name" value="Kinase-like_dom_sf"/>
</dbReference>
<dbReference type="InterPro" id="IPR017441">
    <property type="entry name" value="Protein_kinase_ATP_BS"/>
</dbReference>
<proteinExistence type="predicted"/>
<dbReference type="PROSITE" id="PS00107">
    <property type="entry name" value="PROTEIN_KINASE_ATP"/>
    <property type="match status" value="1"/>
</dbReference>
<dbReference type="Gene3D" id="1.10.510.10">
    <property type="entry name" value="Transferase(Phosphotransferase) domain 1"/>
    <property type="match status" value="1"/>
</dbReference>
<feature type="compositionally biased region" description="Polar residues" evidence="4">
    <location>
        <begin position="891"/>
        <end position="903"/>
    </location>
</feature>
<dbReference type="PANTHER" id="PTHR24055">
    <property type="entry name" value="MITOGEN-ACTIVATED PROTEIN KINASE"/>
    <property type="match status" value="1"/>
</dbReference>
<evidence type="ECO:0000256" key="2">
    <source>
        <dbReference type="ARBA" id="ARBA00022840"/>
    </source>
</evidence>
<dbReference type="SMART" id="SM00220">
    <property type="entry name" value="S_TKc"/>
    <property type="match status" value="1"/>
</dbReference>
<keyword evidence="1 3" id="KW-0547">Nucleotide-binding</keyword>
<dbReference type="InterPro" id="IPR050117">
    <property type="entry name" value="MAPK"/>
</dbReference>
<dbReference type="InterPro" id="IPR008271">
    <property type="entry name" value="Ser/Thr_kinase_AS"/>
</dbReference>
<feature type="region of interest" description="Disordered" evidence="4">
    <location>
        <begin position="882"/>
        <end position="922"/>
    </location>
</feature>
<dbReference type="GO" id="GO:0004672">
    <property type="term" value="F:protein kinase activity"/>
    <property type="evidence" value="ECO:0007669"/>
    <property type="project" value="InterPro"/>
</dbReference>
<keyword evidence="2 3" id="KW-0067">ATP-binding</keyword>
<feature type="compositionally biased region" description="Polar residues" evidence="4">
    <location>
        <begin position="817"/>
        <end position="831"/>
    </location>
</feature>
<evidence type="ECO:0000313" key="7">
    <source>
        <dbReference type="Proteomes" id="UP000674318"/>
    </source>
</evidence>
<feature type="domain" description="Protein kinase" evidence="5">
    <location>
        <begin position="8"/>
        <end position="393"/>
    </location>
</feature>
<name>A0A836HZ43_9TRYP</name>
<feature type="region of interest" description="Disordered" evidence="4">
    <location>
        <begin position="444"/>
        <end position="591"/>
    </location>
</feature>
<dbReference type="Pfam" id="PF00069">
    <property type="entry name" value="Pkinase"/>
    <property type="match status" value="2"/>
</dbReference>
<dbReference type="InterPro" id="IPR000719">
    <property type="entry name" value="Prot_kinase_dom"/>
</dbReference>
<feature type="region of interest" description="Disordered" evidence="4">
    <location>
        <begin position="808"/>
        <end position="849"/>
    </location>
</feature>
<dbReference type="Proteomes" id="UP000674318">
    <property type="component" value="Unassembled WGS sequence"/>
</dbReference>
<dbReference type="PROSITE" id="PS00108">
    <property type="entry name" value="PROTEIN_KINASE_ST"/>
    <property type="match status" value="1"/>
</dbReference>
<organism evidence="6 7">
    <name type="scientific">Porcisia hertigi</name>
    <dbReference type="NCBI Taxonomy" id="2761500"/>
    <lineage>
        <taxon>Eukaryota</taxon>
        <taxon>Discoba</taxon>
        <taxon>Euglenozoa</taxon>
        <taxon>Kinetoplastea</taxon>
        <taxon>Metakinetoplastina</taxon>
        <taxon>Trypanosomatida</taxon>
        <taxon>Trypanosomatidae</taxon>
        <taxon>Leishmaniinae</taxon>
        <taxon>Porcisia</taxon>
    </lineage>
</organism>
<comment type="caution">
    <text evidence="6">The sequence shown here is derived from an EMBL/GenBank/DDBJ whole genome shotgun (WGS) entry which is preliminary data.</text>
</comment>
<feature type="compositionally biased region" description="Acidic residues" evidence="4">
    <location>
        <begin position="566"/>
        <end position="577"/>
    </location>
</feature>
<protein>
    <recommendedName>
        <fullName evidence="5">Protein kinase domain-containing protein</fullName>
    </recommendedName>
</protein>
<gene>
    <name evidence="6" type="ORF">JKF63_02237</name>
</gene>
<evidence type="ECO:0000259" key="5">
    <source>
        <dbReference type="PROSITE" id="PS50011"/>
    </source>
</evidence>
<accession>A0A836HZ43</accession>
<dbReference type="SUPFAM" id="SSF56112">
    <property type="entry name" value="Protein kinase-like (PK-like)"/>
    <property type="match status" value="1"/>
</dbReference>
<dbReference type="EMBL" id="JAFJZO010000033">
    <property type="protein sequence ID" value="KAG5495182.1"/>
    <property type="molecule type" value="Genomic_DNA"/>
</dbReference>
<dbReference type="Gene3D" id="3.30.200.20">
    <property type="entry name" value="Phosphorylase Kinase, domain 1"/>
    <property type="match status" value="1"/>
</dbReference>
<sequence>MYLLAGRYILVKQIGKGGFGAVEEYTDSITKENVAIKTIPSRFVNQESHRLVREIDIMCFLHEAHPHVIGYFSIFVTKGVAAPNHHNSKSSEDPLKSVAQTAENTEFELNVLGKHYEGLSDDERLRRHHEELMAFVGKLTKTDDFNVHIVMPLMKGDLFYFIRLLSSQSSVQRLGVTHQFLAQVAVVFAFQICFGLDYLHQCAIIHRDMKPDNVLVCLNVTNPYMSTALIADMGLARDAQHSDTIYICTRYYRPPEIITSVSGGSTRIDIWSLGCIFYEMCTGQTLFTMRTALNERGEWDGAKASLQLEVILNTIGTPAAQDIHRYMPSGNAKLYLQRSATRPSQLRQLIEHNWILHTSGDEKEKWIDLITRCLAFFPEQRPTAQELCQHQLFRDYNVFYGSNVKQYAPTPYTASFQSSSGSSRSENKASILALVQHALRDTMPPMNEECSDEESTSVSSSNTDRGEGSDSDSDDAPDRVRPLAPIDNRVSASDHFSTSFRSDSRRRNYRSDQNEELRLTGESSSVSDSIAGGSAPPSPPQPLQHQPYALPPFDNGPSKYYSNSFLDDDDDDDDDGSGLERSREPLRDTEDEECFLGFQQQQSSAFMSRFSPGNVFRNSSALLPTRSAEATLSDAAAATVRVEPKRGFRQSPSSEESRPVFEDTPPLAPSDTFCDRIKHRRLSADDEEAQLKPGSQRSSASNMNNYRVDKVHNSTMNEGICSPEGTAPQVMELVSARADARPQGVYNTLEEGHYRTSQAQEPLVMSSVMTSDSSEHTSQFGIGGCAGAAMPPPPPPFYTTPSSKEVFHVSSMRRPSDSSGPHRSTEGQVSTDEAMPLVTSALPGGGTPLAMGSREQYDYFAGTEYYAGSTLSNVAQVAAARQPAEKRGGSPYSSFDRLSSSPLEQAPPRTASPPPLRSVHLPGATSSERIAYHGPLSTVSESHNNQLLLPQHFSHQHSVADFPAIENAELRQRYMLYPHTPQSIQAATSAVLEELGGCTHDAERSSDLRELLNYYTSLQVKPMYAA</sequence>
<dbReference type="KEGG" id="phet:94288354"/>
<feature type="compositionally biased region" description="Basic and acidic residues" evidence="4">
    <location>
        <begin position="578"/>
        <end position="588"/>
    </location>
</feature>
<reference evidence="6 7" key="1">
    <citation type="submission" date="2021-02" db="EMBL/GenBank/DDBJ databases">
        <title>Porcisia hertigi Genome sequencing and assembly.</title>
        <authorList>
            <person name="Almutairi H."/>
            <person name="Gatherer D."/>
        </authorList>
    </citation>
    <scope>NUCLEOTIDE SEQUENCE [LARGE SCALE GENOMIC DNA]</scope>
    <source>
        <strain evidence="6 7">C119</strain>
    </source>
</reference>
<dbReference type="GO" id="GO:0005524">
    <property type="term" value="F:ATP binding"/>
    <property type="evidence" value="ECO:0007669"/>
    <property type="project" value="UniProtKB-UniRule"/>
</dbReference>
<dbReference type="RefSeq" id="XP_067754434.1">
    <property type="nucleotide sequence ID" value="XM_067898277.1"/>
</dbReference>